<proteinExistence type="predicted"/>
<dbReference type="Proteomes" id="UP000076796">
    <property type="component" value="Unassembled WGS sequence"/>
</dbReference>
<dbReference type="EMBL" id="LWMH01000001">
    <property type="protein sequence ID" value="KZS47075.1"/>
    <property type="molecule type" value="Genomic_DNA"/>
</dbReference>
<dbReference type="AlphaFoldDB" id="A0A163K9J3"/>
<keyword evidence="1" id="KW-0175">Coiled coil</keyword>
<dbReference type="RefSeq" id="WP_063478650.1">
    <property type="nucleotide sequence ID" value="NZ_CP147845.1"/>
</dbReference>
<feature type="coiled-coil region" evidence="1">
    <location>
        <begin position="725"/>
        <end position="752"/>
    </location>
</feature>
<protein>
    <submittedName>
        <fullName evidence="2">Uncharacterized protein</fullName>
    </submittedName>
</protein>
<organism evidence="2 3">
    <name type="scientific">Paenibacillus glucanolyticus</name>
    <dbReference type="NCBI Taxonomy" id="59843"/>
    <lineage>
        <taxon>Bacteria</taxon>
        <taxon>Bacillati</taxon>
        <taxon>Bacillota</taxon>
        <taxon>Bacilli</taxon>
        <taxon>Bacillales</taxon>
        <taxon>Paenibacillaceae</taxon>
        <taxon>Paenibacillus</taxon>
    </lineage>
</organism>
<dbReference type="GeneID" id="97557544"/>
<evidence type="ECO:0000313" key="3">
    <source>
        <dbReference type="Proteomes" id="UP000076796"/>
    </source>
</evidence>
<evidence type="ECO:0000313" key="2">
    <source>
        <dbReference type="EMBL" id="KZS47075.1"/>
    </source>
</evidence>
<reference evidence="2" key="1">
    <citation type="journal article" date="2016" name="Genome Announc.">
        <title>Draft genomes of two strains of Paenibacillus glucanolyticus with capability to degrade lignocellulose.</title>
        <authorList>
            <person name="Mathews S.L."/>
            <person name="Pawlak J."/>
            <person name="Grunden A.M."/>
        </authorList>
    </citation>
    <scope>NUCLEOTIDE SEQUENCE [LARGE SCALE GENOMIC DNA]</scope>
    <source>
        <strain evidence="2">SLM1</strain>
    </source>
</reference>
<accession>A0A163K9J3</accession>
<name>A0A163K9J3_9BACL</name>
<evidence type="ECO:0000256" key="1">
    <source>
        <dbReference type="SAM" id="Coils"/>
    </source>
</evidence>
<keyword evidence="3" id="KW-1185">Reference proteome</keyword>
<dbReference type="OrthoDB" id="8563833at2"/>
<comment type="caution">
    <text evidence="2">The sequence shown here is derived from an EMBL/GenBank/DDBJ whole genome shotgun (WGS) entry which is preliminary data.</text>
</comment>
<gene>
    <name evidence="2" type="ORF">AWU65_14640</name>
</gene>
<sequence>MLEEIFRFVNVRPVQKASENDLLRNFASYSATQKSPFHAKIEQLKGPDARSQASQLASERLDQNEQTSHLTIIQRAARGASHENSVSKAIQEAEYVLGQDLSLFLQSERAQFLKDMAWDRLYAHTLVPEKHPEDREFVYDGVRAIHLLELLATQDYHDKPLSAGELALVRAIIPSTVIPKISTLDKSLENHYSKQILHELNKTFEQFDALNRAIDEITKIEEAHKKQSRLINITNDKLNSGRTKSQDIEGFQVTRDNHQLTMHAPWTFDFTDQTYVSSSTQELLLRLNISRGVYFEDIKEIMEREKYQVASNYINSFPIVELNYVWNAEKFQKLLENVPVVNNAFLQVTESPDPGSASARGIQPLGVGDLLVVKQELDHYCTGEIAHIENVLQSEYKKRIHSRVSEHEETIITESEDLEENEKDLQSTERFELQKESSNTLENLTKIDAGVSVTASYGAVKMTAHADYATSQTSTESNQSASSFAREITDKSVQRVMHRAREVRTRRTLERIEETNEHGFQPNNSSNVVGIYRWVDKYYKAKLINYGRRLMLEFIIPEPAAFYLYVDSNKTIPGVKNSKPVPPNIGGRPLAPYHIDKYNYMDLISQYNVQDAEPYPTEFIYISASAAESTDKDANINIVKMYENKLTLPDDYRCIDVFGYKVVNGYNGTYLDCLVAGVNLSSGSGTFSEVQGTVPFTVIANCLGFNLSLVARCRISAKKHEEWQLKAYAAIMKAYKDALDDYNAQIDASQIQAGIQIQGRNPDLNRKIEREELRKGALRLLTNDFAQTRVGGVWRLNEEFSSLSTGTFAFPEIQINEALVEGKIIQFFEQAFEWDNITYRFYPYFWGDKKRWMDIFPLTDTDPLFTDFLRAGAARVVIPVQLAYTETVLHYMATNEIWNGGNPPTIDDPLYISIIEEIKRDHGVDVSDIPVCSKDSETPCLVKEWNIKLPTTLVYLQKDSELPDCKSNQAVE</sequence>